<protein>
    <recommendedName>
        <fullName evidence="4">Protochlorophyllide reductase</fullName>
    </recommendedName>
</protein>
<gene>
    <name evidence="3" type="ORF">FJAP1339_LOCUS3515</name>
</gene>
<dbReference type="EMBL" id="HBHR01007181">
    <property type="protein sequence ID" value="CAD9860994.1"/>
    <property type="molecule type" value="Transcribed_RNA"/>
</dbReference>
<dbReference type="InterPro" id="IPR036291">
    <property type="entry name" value="NAD(P)-bd_dom_sf"/>
</dbReference>
<dbReference type="PANTHER" id="PTHR24320">
    <property type="entry name" value="RETINOL DEHYDROGENASE"/>
    <property type="match status" value="1"/>
</dbReference>
<comment type="similarity">
    <text evidence="1">Belongs to the short-chain dehydrogenases/reductases (SDR) family.</text>
</comment>
<name>A0A7S2UW49_9STRA</name>
<dbReference type="Gene3D" id="3.40.50.720">
    <property type="entry name" value="NAD(P)-binding Rossmann-like Domain"/>
    <property type="match status" value="1"/>
</dbReference>
<dbReference type="PANTHER" id="PTHR24320:SF227">
    <property type="entry name" value="RETINOL DEHYDROGENASE 11"/>
    <property type="match status" value="1"/>
</dbReference>
<dbReference type="SUPFAM" id="SSF51735">
    <property type="entry name" value="NAD(P)-binding Rossmann-fold domains"/>
    <property type="match status" value="1"/>
</dbReference>
<evidence type="ECO:0000256" key="1">
    <source>
        <dbReference type="ARBA" id="ARBA00006484"/>
    </source>
</evidence>
<organism evidence="3">
    <name type="scientific">Fibrocapsa japonica</name>
    <dbReference type="NCBI Taxonomy" id="94617"/>
    <lineage>
        <taxon>Eukaryota</taxon>
        <taxon>Sar</taxon>
        <taxon>Stramenopiles</taxon>
        <taxon>Ochrophyta</taxon>
        <taxon>Raphidophyceae</taxon>
        <taxon>Chattonellales</taxon>
        <taxon>Chattonellaceae</taxon>
        <taxon>Fibrocapsa</taxon>
    </lineage>
</organism>
<evidence type="ECO:0000256" key="2">
    <source>
        <dbReference type="ARBA" id="ARBA00023002"/>
    </source>
</evidence>
<sequence length="359" mass="39662">MIGRCLVHPTFTCSTMLDPVEVNTPMVRWEWHKYLFGLKGPSGFGSGTTAQDIATVFADDVKDKVVMITGANTGLGKEMALAMAKNGATVIMACRSEEKMQSAITEIAMKLPSSRIFGLKMDLESLESVRTAVQEFRRLLLPLHILINNAGIMLVPWGTTKDSFERHIGVNHMGHFLLTNLLIEDLNKQPGGKVVNLASIAYAATYSEGIKLDKLKIKNDGEVDGEYNKLKAYGQSKLANLLHAKELNRRLIENDMPTRAYSCHPGVIHTNLFKETGLMGWLFMNLFSPILKNTAQGAATAMFCALSPKAEPGRFHCDCNPYYLLTQQSMDLDLAKQLWEKSAELTGSDIGPEMKSSKS</sequence>
<dbReference type="AlphaFoldDB" id="A0A7S2UW49"/>
<evidence type="ECO:0000313" key="3">
    <source>
        <dbReference type="EMBL" id="CAD9860994.1"/>
    </source>
</evidence>
<evidence type="ECO:0008006" key="4">
    <source>
        <dbReference type="Google" id="ProtNLM"/>
    </source>
</evidence>
<keyword evidence="2" id="KW-0560">Oxidoreductase</keyword>
<dbReference type="Pfam" id="PF00106">
    <property type="entry name" value="adh_short"/>
    <property type="match status" value="1"/>
</dbReference>
<proteinExistence type="inferred from homology"/>
<dbReference type="GO" id="GO:0016491">
    <property type="term" value="F:oxidoreductase activity"/>
    <property type="evidence" value="ECO:0007669"/>
    <property type="project" value="UniProtKB-KW"/>
</dbReference>
<dbReference type="InterPro" id="IPR002347">
    <property type="entry name" value="SDR_fam"/>
</dbReference>
<dbReference type="CDD" id="cd05327">
    <property type="entry name" value="retinol-DH_like_SDR_c_like"/>
    <property type="match status" value="1"/>
</dbReference>
<accession>A0A7S2UW49</accession>
<reference evidence="3" key="1">
    <citation type="submission" date="2021-01" db="EMBL/GenBank/DDBJ databases">
        <authorList>
            <person name="Corre E."/>
            <person name="Pelletier E."/>
            <person name="Niang G."/>
            <person name="Scheremetjew M."/>
            <person name="Finn R."/>
            <person name="Kale V."/>
            <person name="Holt S."/>
            <person name="Cochrane G."/>
            <person name="Meng A."/>
            <person name="Brown T."/>
            <person name="Cohen L."/>
        </authorList>
    </citation>
    <scope>NUCLEOTIDE SEQUENCE</scope>
    <source>
        <strain evidence="3">CCMP1661</strain>
    </source>
</reference>
<dbReference type="PRINTS" id="PR00081">
    <property type="entry name" value="GDHRDH"/>
</dbReference>